<feature type="region of interest" description="Disordered" evidence="1">
    <location>
        <begin position="41"/>
        <end position="81"/>
    </location>
</feature>
<name>A0A1A8EI14_NOTKA</name>
<reference evidence="2" key="1">
    <citation type="submission" date="2016-05" db="EMBL/GenBank/DDBJ databases">
        <authorList>
            <person name="Lavstsen T."/>
            <person name="Jespersen J.S."/>
        </authorList>
    </citation>
    <scope>NUCLEOTIDE SEQUENCE</scope>
    <source>
        <tissue evidence="2">Brain</tissue>
    </source>
</reference>
<feature type="region of interest" description="Disordered" evidence="1">
    <location>
        <begin position="1"/>
        <end position="26"/>
    </location>
</feature>
<protein>
    <submittedName>
        <fullName evidence="2">Fanconi anemia, complementation group M</fullName>
    </submittedName>
</protein>
<accession>A0A1A8EI14</accession>
<evidence type="ECO:0000256" key="1">
    <source>
        <dbReference type="SAM" id="MobiDB-lite"/>
    </source>
</evidence>
<sequence length="81" mass="8707">EDETEADVLPPSSSPTKRSIFLPPLSKSSTPCNNFARLFSESKVSSPQIPQHRTSRGGELSSPITSPGVRRTLVSSLARPT</sequence>
<dbReference type="AlphaFoldDB" id="A0A1A8EI14"/>
<feature type="compositionally biased region" description="Polar residues" evidence="1">
    <location>
        <begin position="42"/>
        <end position="52"/>
    </location>
</feature>
<dbReference type="EMBL" id="HAEA01016821">
    <property type="protein sequence ID" value="SBQ45302.1"/>
    <property type="molecule type" value="Transcribed_RNA"/>
</dbReference>
<organism evidence="2">
    <name type="scientific">Nothobranchius kadleci</name>
    <name type="common">African annual killifish</name>
    <dbReference type="NCBI Taxonomy" id="1051664"/>
    <lineage>
        <taxon>Eukaryota</taxon>
        <taxon>Metazoa</taxon>
        <taxon>Chordata</taxon>
        <taxon>Craniata</taxon>
        <taxon>Vertebrata</taxon>
        <taxon>Euteleostomi</taxon>
        <taxon>Actinopterygii</taxon>
        <taxon>Neopterygii</taxon>
        <taxon>Teleostei</taxon>
        <taxon>Neoteleostei</taxon>
        <taxon>Acanthomorphata</taxon>
        <taxon>Ovalentaria</taxon>
        <taxon>Atherinomorphae</taxon>
        <taxon>Cyprinodontiformes</taxon>
        <taxon>Nothobranchiidae</taxon>
        <taxon>Nothobranchius</taxon>
    </lineage>
</organism>
<gene>
    <name evidence="2" type="primary">FANCM</name>
</gene>
<evidence type="ECO:0000313" key="2">
    <source>
        <dbReference type="EMBL" id="SBQ45302.1"/>
    </source>
</evidence>
<feature type="non-terminal residue" evidence="2">
    <location>
        <position position="1"/>
    </location>
</feature>
<reference evidence="2" key="2">
    <citation type="submission" date="2016-06" db="EMBL/GenBank/DDBJ databases">
        <title>The genome of a short-lived fish provides insights into sex chromosome evolution and the genetic control of aging.</title>
        <authorList>
            <person name="Reichwald K."/>
            <person name="Felder M."/>
            <person name="Petzold A."/>
            <person name="Koch P."/>
            <person name="Groth M."/>
            <person name="Platzer M."/>
        </authorList>
    </citation>
    <scope>NUCLEOTIDE SEQUENCE</scope>
    <source>
        <tissue evidence="2">Brain</tissue>
    </source>
</reference>
<feature type="non-terminal residue" evidence="2">
    <location>
        <position position="81"/>
    </location>
</feature>
<proteinExistence type="predicted"/>